<name>A0AAW1LDI9_SAPOF</name>
<feature type="compositionally biased region" description="Basic and acidic residues" evidence="1">
    <location>
        <begin position="188"/>
        <end position="218"/>
    </location>
</feature>
<feature type="region of interest" description="Disordered" evidence="1">
    <location>
        <begin position="412"/>
        <end position="562"/>
    </location>
</feature>
<organism evidence="2 3">
    <name type="scientific">Saponaria officinalis</name>
    <name type="common">Common soapwort</name>
    <name type="synonym">Lychnis saponaria</name>
    <dbReference type="NCBI Taxonomy" id="3572"/>
    <lineage>
        <taxon>Eukaryota</taxon>
        <taxon>Viridiplantae</taxon>
        <taxon>Streptophyta</taxon>
        <taxon>Embryophyta</taxon>
        <taxon>Tracheophyta</taxon>
        <taxon>Spermatophyta</taxon>
        <taxon>Magnoliopsida</taxon>
        <taxon>eudicotyledons</taxon>
        <taxon>Gunneridae</taxon>
        <taxon>Pentapetalae</taxon>
        <taxon>Caryophyllales</taxon>
        <taxon>Caryophyllaceae</taxon>
        <taxon>Caryophylleae</taxon>
        <taxon>Saponaria</taxon>
    </lineage>
</organism>
<feature type="compositionally biased region" description="Basic and acidic residues" evidence="1">
    <location>
        <begin position="359"/>
        <end position="375"/>
    </location>
</feature>
<gene>
    <name evidence="2" type="ORF">RND81_04G104000</name>
</gene>
<feature type="compositionally biased region" description="Polar residues" evidence="1">
    <location>
        <begin position="492"/>
        <end position="504"/>
    </location>
</feature>
<sequence>MSRCFPFPPPGYEKKLRVVDDVTLLAKEKGKEIKEKRDKKDKNKEKDGREKDRKKSKDKDRHKEKDKEKHTHRDKEKKNGKKRSRDEKRFEGDRPNVEKVGSNSPQSSCVQELEQRINFVDGAMRNQFVQTIFEGNAEFLDAVASRRNGAYQKENGQRDNCTSKFPKVVFSNGAEQRTVQIGQPLENDVNKSTEGKDMQKHHIRKVDKSEVKNAKRHKGEAEIVPKEIAIVRELEQRIKDENGAIGSQNVEKANVTIENRTQNLRMKEFSELGNESHGVVKNGQKGIINSKVPKVSIVHNTQSKVPKVAIVHNLKTKERVNEVAGVMDVGKKSPLEVMRRNGYCEKGAVDNKKIIQLKDEVQNKPRKPENVKEESDNVAEPFRIGQNVSDSADNSKRYTFKMIDKTAGVITGKRKETESNGILHGNETRPMKLQRTVQPSQPSFQNGRNLKTSTTITLSASKPVPASGLRLDSEGRKSNSTVLSQPPPVSKESPTTSRQSSLGSTKPFISLEANGAGMKFPSSAGKVDRKTGSTKLPLTEEKVNGTITGHGSPPNTTNATPHVEKIRETVGCSESAKPPVTTEKVNGIVAAHGSPLVSKKPPSTTSGKEKRSKHKSSSKPLPPHPDTKYLSQILSVPKLEELPELDDSDWLLESKTVSSKEHGEGYGDDGDEQVWAKAVHIESADIHALPYVIPY</sequence>
<feature type="region of interest" description="Disordered" evidence="1">
    <location>
        <begin position="588"/>
        <end position="628"/>
    </location>
</feature>
<evidence type="ECO:0000256" key="1">
    <source>
        <dbReference type="SAM" id="MobiDB-lite"/>
    </source>
</evidence>
<feature type="region of interest" description="Disordered" evidence="1">
    <location>
        <begin position="359"/>
        <end position="391"/>
    </location>
</feature>
<keyword evidence="3" id="KW-1185">Reference proteome</keyword>
<protein>
    <submittedName>
        <fullName evidence="2">Uncharacterized protein</fullName>
    </submittedName>
</protein>
<dbReference type="AlphaFoldDB" id="A0AAW1LDI9"/>
<feature type="region of interest" description="Disordered" evidence="1">
    <location>
        <begin position="187"/>
        <end position="218"/>
    </location>
</feature>
<evidence type="ECO:0000313" key="2">
    <source>
        <dbReference type="EMBL" id="KAK9733962.1"/>
    </source>
</evidence>
<dbReference type="PANTHER" id="PTHR34660">
    <property type="entry name" value="MYB-LIKE PROTEIN X"/>
    <property type="match status" value="1"/>
</dbReference>
<comment type="caution">
    <text evidence="2">The sequence shown here is derived from an EMBL/GenBank/DDBJ whole genome shotgun (WGS) entry which is preliminary data.</text>
</comment>
<feature type="compositionally biased region" description="Basic and acidic residues" evidence="1">
    <location>
        <begin position="26"/>
        <end position="77"/>
    </location>
</feature>
<feature type="compositionally biased region" description="Basic and acidic residues" evidence="1">
    <location>
        <begin position="84"/>
        <end position="97"/>
    </location>
</feature>
<feature type="region of interest" description="Disordered" evidence="1">
    <location>
        <begin position="26"/>
        <end position="109"/>
    </location>
</feature>
<evidence type="ECO:0000313" key="3">
    <source>
        <dbReference type="Proteomes" id="UP001443914"/>
    </source>
</evidence>
<feature type="compositionally biased region" description="Polar residues" evidence="1">
    <location>
        <begin position="545"/>
        <end position="560"/>
    </location>
</feature>
<dbReference type="EMBL" id="JBDFQZ010000004">
    <property type="protein sequence ID" value="KAK9733962.1"/>
    <property type="molecule type" value="Genomic_DNA"/>
</dbReference>
<dbReference type="PANTHER" id="PTHR34660:SF3">
    <property type="entry name" value="RRM DOMAIN-CONTAINING PROTEIN"/>
    <property type="match status" value="1"/>
</dbReference>
<reference evidence="2" key="1">
    <citation type="submission" date="2024-03" db="EMBL/GenBank/DDBJ databases">
        <title>WGS assembly of Saponaria officinalis var. Norfolk2.</title>
        <authorList>
            <person name="Jenkins J."/>
            <person name="Shu S."/>
            <person name="Grimwood J."/>
            <person name="Barry K."/>
            <person name="Goodstein D."/>
            <person name="Schmutz J."/>
            <person name="Leebens-Mack J."/>
            <person name="Osbourn A."/>
        </authorList>
    </citation>
    <scope>NUCLEOTIDE SEQUENCE [LARGE SCALE GENOMIC DNA]</scope>
    <source>
        <strain evidence="2">JIC</strain>
    </source>
</reference>
<feature type="compositionally biased region" description="Polar residues" evidence="1">
    <location>
        <begin position="435"/>
        <end position="460"/>
    </location>
</feature>
<proteinExistence type="predicted"/>
<dbReference type="Proteomes" id="UP001443914">
    <property type="component" value="Unassembled WGS sequence"/>
</dbReference>
<accession>A0AAW1LDI9</accession>